<accession>A0A2Z6MD52</accession>
<dbReference type="EMBL" id="DF973432">
    <property type="protein sequence ID" value="GAU30654.1"/>
    <property type="molecule type" value="Genomic_DNA"/>
</dbReference>
<dbReference type="InterPro" id="IPR015424">
    <property type="entry name" value="PyrdxlP-dep_Trfase"/>
</dbReference>
<proteinExistence type="predicted"/>
<dbReference type="GO" id="GO:0030170">
    <property type="term" value="F:pyridoxal phosphate binding"/>
    <property type="evidence" value="ECO:0007669"/>
    <property type="project" value="InterPro"/>
</dbReference>
<comment type="cofactor">
    <cofactor evidence="1">
        <name>pyridoxal 5'-phosphate</name>
        <dbReference type="ChEBI" id="CHEBI:597326"/>
    </cofactor>
</comment>
<sequence length="83" mass="9114">MSYLQNYGQFGFMAVSLGYYETLMSCSGSSTSSELSSEEKVLAGISPGLVRMSVGYIGTLEQKWNQLEKAVTRLQENGFANKN</sequence>
<dbReference type="InterPro" id="IPR000277">
    <property type="entry name" value="Cys/Met-Metab_PyrdxlP-dep_enz"/>
</dbReference>
<dbReference type="OrthoDB" id="3512640at2759"/>
<dbReference type="PANTHER" id="PTHR11808:SF80">
    <property type="entry name" value="CYSTATHIONINE GAMMA-LYASE"/>
    <property type="match status" value="1"/>
</dbReference>
<evidence type="ECO:0008006" key="5">
    <source>
        <dbReference type="Google" id="ProtNLM"/>
    </source>
</evidence>
<reference evidence="4" key="1">
    <citation type="journal article" date="2017" name="Front. Plant Sci.">
        <title>Climate Clever Clovers: New Paradigm to Reduce the Environmental Footprint of Ruminants by Breeding Low Methanogenic Forages Utilizing Haplotype Variation.</title>
        <authorList>
            <person name="Kaur P."/>
            <person name="Appels R."/>
            <person name="Bayer P.E."/>
            <person name="Keeble-Gagnere G."/>
            <person name="Wang J."/>
            <person name="Hirakawa H."/>
            <person name="Shirasawa K."/>
            <person name="Vercoe P."/>
            <person name="Stefanova K."/>
            <person name="Durmic Z."/>
            <person name="Nichols P."/>
            <person name="Revell C."/>
            <person name="Isobe S.N."/>
            <person name="Edwards D."/>
            <person name="Erskine W."/>
        </authorList>
    </citation>
    <scope>NUCLEOTIDE SEQUENCE [LARGE SCALE GENOMIC DNA]</scope>
    <source>
        <strain evidence="4">cv. Daliak</strain>
    </source>
</reference>
<dbReference type="Gene3D" id="3.90.1150.10">
    <property type="entry name" value="Aspartate Aminotransferase, domain 1"/>
    <property type="match status" value="1"/>
</dbReference>
<evidence type="ECO:0000256" key="2">
    <source>
        <dbReference type="ARBA" id="ARBA00022898"/>
    </source>
</evidence>
<dbReference type="SUPFAM" id="SSF53383">
    <property type="entry name" value="PLP-dependent transferases"/>
    <property type="match status" value="1"/>
</dbReference>
<dbReference type="GO" id="GO:0019346">
    <property type="term" value="P:transsulfuration"/>
    <property type="evidence" value="ECO:0007669"/>
    <property type="project" value="InterPro"/>
</dbReference>
<organism evidence="3 4">
    <name type="scientific">Trifolium subterraneum</name>
    <name type="common">Subterranean clover</name>
    <dbReference type="NCBI Taxonomy" id="3900"/>
    <lineage>
        <taxon>Eukaryota</taxon>
        <taxon>Viridiplantae</taxon>
        <taxon>Streptophyta</taxon>
        <taxon>Embryophyta</taxon>
        <taxon>Tracheophyta</taxon>
        <taxon>Spermatophyta</taxon>
        <taxon>Magnoliopsida</taxon>
        <taxon>eudicotyledons</taxon>
        <taxon>Gunneridae</taxon>
        <taxon>Pentapetalae</taxon>
        <taxon>rosids</taxon>
        <taxon>fabids</taxon>
        <taxon>Fabales</taxon>
        <taxon>Fabaceae</taxon>
        <taxon>Papilionoideae</taxon>
        <taxon>50 kb inversion clade</taxon>
        <taxon>NPAAA clade</taxon>
        <taxon>Hologalegina</taxon>
        <taxon>IRL clade</taxon>
        <taxon>Trifolieae</taxon>
        <taxon>Trifolium</taxon>
    </lineage>
</organism>
<gene>
    <name evidence="3" type="ORF">TSUD_31260</name>
</gene>
<dbReference type="GO" id="GO:0016846">
    <property type="term" value="F:carbon-sulfur lyase activity"/>
    <property type="evidence" value="ECO:0007669"/>
    <property type="project" value="TreeGrafter"/>
</dbReference>
<name>A0A2Z6MD52_TRISU</name>
<keyword evidence="2" id="KW-0663">Pyridoxal phosphate</keyword>
<evidence type="ECO:0000256" key="1">
    <source>
        <dbReference type="ARBA" id="ARBA00001933"/>
    </source>
</evidence>
<dbReference type="GO" id="GO:0005737">
    <property type="term" value="C:cytoplasm"/>
    <property type="evidence" value="ECO:0007669"/>
    <property type="project" value="TreeGrafter"/>
</dbReference>
<evidence type="ECO:0000313" key="3">
    <source>
        <dbReference type="EMBL" id="GAU30654.1"/>
    </source>
</evidence>
<dbReference type="PANTHER" id="PTHR11808">
    <property type="entry name" value="TRANS-SULFURATION ENZYME FAMILY MEMBER"/>
    <property type="match status" value="1"/>
</dbReference>
<dbReference type="Proteomes" id="UP000242715">
    <property type="component" value="Unassembled WGS sequence"/>
</dbReference>
<evidence type="ECO:0000313" key="4">
    <source>
        <dbReference type="Proteomes" id="UP000242715"/>
    </source>
</evidence>
<dbReference type="InterPro" id="IPR015422">
    <property type="entry name" value="PyrdxlP-dep_Trfase_small"/>
</dbReference>
<keyword evidence="4" id="KW-1185">Reference proteome</keyword>
<dbReference type="AlphaFoldDB" id="A0A2Z6MD52"/>
<protein>
    <recommendedName>
        <fullName evidence="5">Methionine gamma-lyase</fullName>
    </recommendedName>
</protein>